<evidence type="ECO:0000313" key="1">
    <source>
        <dbReference type="EMBL" id="MBO0939402.1"/>
    </source>
</evidence>
<accession>A0A939GHR6</accession>
<dbReference type="AlphaFoldDB" id="A0A939GHR6"/>
<sequence length="59" mass="6517">MLRSANKKESKTQPRKVRVIQNNHTAAELAESGDRWADHKGPYLSLAEVIAAEAAKAMK</sequence>
<comment type="caution">
    <text evidence="1">The sequence shown here is derived from an EMBL/GenBank/DDBJ whole genome shotgun (WGS) entry which is preliminary data.</text>
</comment>
<name>A0A939GHR6_9BACT</name>
<evidence type="ECO:0000313" key="2">
    <source>
        <dbReference type="Proteomes" id="UP000664034"/>
    </source>
</evidence>
<keyword evidence="2" id="KW-1185">Reference proteome</keyword>
<dbReference type="EMBL" id="JAFMYV010000014">
    <property type="protein sequence ID" value="MBO0939402.1"/>
    <property type="molecule type" value="Genomic_DNA"/>
</dbReference>
<dbReference type="Proteomes" id="UP000664034">
    <property type="component" value="Unassembled WGS sequence"/>
</dbReference>
<gene>
    <name evidence="1" type="ORF">J2I47_22830</name>
</gene>
<reference evidence="1" key="1">
    <citation type="submission" date="2021-03" db="EMBL/GenBank/DDBJ databases">
        <title>Fibrella sp. HMF5335 genome sequencing and assembly.</title>
        <authorList>
            <person name="Kang H."/>
            <person name="Kim H."/>
            <person name="Bae S."/>
            <person name="Joh K."/>
        </authorList>
    </citation>
    <scope>NUCLEOTIDE SEQUENCE</scope>
    <source>
        <strain evidence="1">HMF5335</strain>
    </source>
</reference>
<dbReference type="RefSeq" id="WP_207366931.1">
    <property type="nucleotide sequence ID" value="NZ_JAFMYV010000014.1"/>
</dbReference>
<organism evidence="1 2">
    <name type="scientific">Fibrella rubiginis</name>
    <dbReference type="NCBI Taxonomy" id="2817060"/>
    <lineage>
        <taxon>Bacteria</taxon>
        <taxon>Pseudomonadati</taxon>
        <taxon>Bacteroidota</taxon>
        <taxon>Cytophagia</taxon>
        <taxon>Cytophagales</taxon>
        <taxon>Spirosomataceae</taxon>
        <taxon>Fibrella</taxon>
    </lineage>
</organism>
<proteinExistence type="predicted"/>
<protein>
    <submittedName>
        <fullName evidence="1">Uncharacterized protein</fullName>
    </submittedName>
</protein>